<dbReference type="Gene3D" id="3.30.200.20">
    <property type="entry name" value="Phosphorylase Kinase, domain 1"/>
    <property type="match status" value="1"/>
</dbReference>
<evidence type="ECO:0000259" key="1">
    <source>
        <dbReference type="PROSITE" id="PS50011"/>
    </source>
</evidence>
<evidence type="ECO:0000313" key="2">
    <source>
        <dbReference type="EMBL" id="PNF17987.1"/>
    </source>
</evidence>
<dbReference type="OrthoDB" id="539158at2759"/>
<sequence>MKGIDLKKHAQSTVRKEVCLHRVLTHPNIEQFYGNRREGNFEYIFLEFLSGGDLFDSTGGEYSSQSAIKRLLLSHAM</sequence>
<reference evidence="2 3" key="1">
    <citation type="submission" date="2017-12" db="EMBL/GenBank/DDBJ databases">
        <title>Hemimetabolous genomes reveal molecular basis of termite eusociality.</title>
        <authorList>
            <person name="Harrison M.C."/>
            <person name="Jongepier E."/>
            <person name="Robertson H.M."/>
            <person name="Arning N."/>
            <person name="Bitard-Feildel T."/>
            <person name="Chao H."/>
            <person name="Childers C.P."/>
            <person name="Dinh H."/>
            <person name="Doddapaneni H."/>
            <person name="Dugan S."/>
            <person name="Gowin J."/>
            <person name="Greiner C."/>
            <person name="Han Y."/>
            <person name="Hu H."/>
            <person name="Hughes D.S.T."/>
            <person name="Huylmans A.-K."/>
            <person name="Kemena C."/>
            <person name="Kremer L.P.M."/>
            <person name="Lee S.L."/>
            <person name="Lopez-Ezquerra A."/>
            <person name="Mallet L."/>
            <person name="Monroy-Kuhn J.M."/>
            <person name="Moser A."/>
            <person name="Murali S.C."/>
            <person name="Muzny D.M."/>
            <person name="Otani S."/>
            <person name="Piulachs M.-D."/>
            <person name="Poelchau M."/>
            <person name="Qu J."/>
            <person name="Schaub F."/>
            <person name="Wada-Katsumata A."/>
            <person name="Worley K.C."/>
            <person name="Xie Q."/>
            <person name="Ylla G."/>
            <person name="Poulsen M."/>
            <person name="Gibbs R.A."/>
            <person name="Schal C."/>
            <person name="Richards S."/>
            <person name="Belles X."/>
            <person name="Korb J."/>
            <person name="Bornberg-Bauer E."/>
        </authorList>
    </citation>
    <scope>NUCLEOTIDE SEQUENCE [LARGE SCALE GENOMIC DNA]</scope>
    <source>
        <tissue evidence="2">Whole body</tissue>
    </source>
</reference>
<protein>
    <recommendedName>
        <fullName evidence="1">Protein kinase domain-containing protein</fullName>
    </recommendedName>
</protein>
<name>A0A2J7PNS1_9NEOP</name>
<dbReference type="EMBL" id="NEVH01023306">
    <property type="protein sequence ID" value="PNF17987.1"/>
    <property type="molecule type" value="Genomic_DNA"/>
</dbReference>
<proteinExistence type="predicted"/>
<dbReference type="SUPFAM" id="SSF56112">
    <property type="entry name" value="Protein kinase-like (PK-like)"/>
    <property type="match status" value="1"/>
</dbReference>
<dbReference type="InParanoid" id="A0A2J7PNS1"/>
<dbReference type="InterPro" id="IPR011009">
    <property type="entry name" value="Kinase-like_dom_sf"/>
</dbReference>
<feature type="domain" description="Protein kinase" evidence="1">
    <location>
        <begin position="1"/>
        <end position="77"/>
    </location>
</feature>
<dbReference type="Proteomes" id="UP000235965">
    <property type="component" value="Unassembled WGS sequence"/>
</dbReference>
<dbReference type="STRING" id="105785.A0A2J7PNS1"/>
<dbReference type="GO" id="GO:0004672">
    <property type="term" value="F:protein kinase activity"/>
    <property type="evidence" value="ECO:0007669"/>
    <property type="project" value="InterPro"/>
</dbReference>
<comment type="caution">
    <text evidence="2">The sequence shown here is derived from an EMBL/GenBank/DDBJ whole genome shotgun (WGS) entry which is preliminary data.</text>
</comment>
<keyword evidence="3" id="KW-1185">Reference proteome</keyword>
<dbReference type="InterPro" id="IPR000719">
    <property type="entry name" value="Prot_kinase_dom"/>
</dbReference>
<accession>A0A2J7PNS1</accession>
<dbReference type="PROSITE" id="PS50011">
    <property type="entry name" value="PROTEIN_KINASE_DOM"/>
    <property type="match status" value="1"/>
</dbReference>
<organism evidence="2 3">
    <name type="scientific">Cryptotermes secundus</name>
    <dbReference type="NCBI Taxonomy" id="105785"/>
    <lineage>
        <taxon>Eukaryota</taxon>
        <taxon>Metazoa</taxon>
        <taxon>Ecdysozoa</taxon>
        <taxon>Arthropoda</taxon>
        <taxon>Hexapoda</taxon>
        <taxon>Insecta</taxon>
        <taxon>Pterygota</taxon>
        <taxon>Neoptera</taxon>
        <taxon>Polyneoptera</taxon>
        <taxon>Dictyoptera</taxon>
        <taxon>Blattodea</taxon>
        <taxon>Blattoidea</taxon>
        <taxon>Termitoidae</taxon>
        <taxon>Kalotermitidae</taxon>
        <taxon>Cryptotermitinae</taxon>
        <taxon>Cryptotermes</taxon>
    </lineage>
</organism>
<gene>
    <name evidence="2" type="ORF">B7P43_G17348</name>
</gene>
<evidence type="ECO:0000313" key="3">
    <source>
        <dbReference type="Proteomes" id="UP000235965"/>
    </source>
</evidence>
<dbReference type="GO" id="GO:0005524">
    <property type="term" value="F:ATP binding"/>
    <property type="evidence" value="ECO:0007669"/>
    <property type="project" value="InterPro"/>
</dbReference>
<dbReference type="AlphaFoldDB" id="A0A2J7PNS1"/>